<reference evidence="9" key="1">
    <citation type="journal article" date="2020" name="mSystems">
        <title>Genome- and Community-Level Interaction Insights into Carbon Utilization and Element Cycling Functions of Hydrothermarchaeota in Hydrothermal Sediment.</title>
        <authorList>
            <person name="Zhou Z."/>
            <person name="Liu Y."/>
            <person name="Xu W."/>
            <person name="Pan J."/>
            <person name="Luo Z.H."/>
            <person name="Li M."/>
        </authorList>
    </citation>
    <scope>NUCLEOTIDE SEQUENCE [LARGE SCALE GENOMIC DNA]</scope>
    <source>
        <strain evidence="9">SpSt-1084</strain>
    </source>
</reference>
<dbReference type="EC" id="4.1.1.23" evidence="7"/>
<evidence type="ECO:0000256" key="6">
    <source>
        <dbReference type="ARBA" id="ARBA00049157"/>
    </source>
</evidence>
<evidence type="ECO:0000313" key="9">
    <source>
        <dbReference type="EMBL" id="HHR41032.1"/>
    </source>
</evidence>
<gene>
    <name evidence="9" type="primary">pyrF</name>
    <name evidence="9" type="ORF">ENM42_04285</name>
</gene>
<accession>A0A7C5U7X3</accession>
<dbReference type="InterPro" id="IPR013785">
    <property type="entry name" value="Aldolase_TIM"/>
</dbReference>
<sequence length="256" mass="28609">MNKHPVEKFDEAVSAKKSVLCLGLDPDPLLHRNTFEKHRFCMNIVDAVAEFVSAVKVNENFVRDFSAEDHRKLTDKIHEEGCVAIYDCKMCDIENTVRAGIILVAEMGYDFITFNPVMGTLPTAVKYGREHSVGTLVLLHPSNKESEKFFRQQLADGRKLYEKILAETHDYGAEGVVVGLHPQLTTEEVLAIRSFLGDEKIILFPGVGAQGGDIDTALKAGGRLIVNIGRSIVYSSDPRETAAKFHQKIMETMMRR</sequence>
<evidence type="ECO:0000259" key="8">
    <source>
        <dbReference type="SMART" id="SM00934"/>
    </source>
</evidence>
<comment type="pathway">
    <text evidence="1">Pyrimidine metabolism; UMP biosynthesis via de novo pathway; UMP from orotate: step 2/2.</text>
</comment>
<dbReference type="GO" id="GO:0004590">
    <property type="term" value="F:orotidine-5'-phosphate decarboxylase activity"/>
    <property type="evidence" value="ECO:0007669"/>
    <property type="project" value="UniProtKB-UniRule"/>
</dbReference>
<dbReference type="GO" id="GO:0006207">
    <property type="term" value="P:'de novo' pyrimidine nucleobase biosynthetic process"/>
    <property type="evidence" value="ECO:0007669"/>
    <property type="project" value="InterPro"/>
</dbReference>
<feature type="domain" description="Orotidine 5'-phosphate decarboxylase" evidence="8">
    <location>
        <begin position="19"/>
        <end position="245"/>
    </location>
</feature>
<evidence type="ECO:0000256" key="1">
    <source>
        <dbReference type="ARBA" id="ARBA00004861"/>
    </source>
</evidence>
<comment type="similarity">
    <text evidence="2">Belongs to the OMP decarboxylase family. Type 2 subfamily.</text>
</comment>
<dbReference type="EMBL" id="DRXS01000231">
    <property type="protein sequence ID" value="HHR41032.1"/>
    <property type="molecule type" value="Genomic_DNA"/>
</dbReference>
<comment type="catalytic activity">
    <reaction evidence="6">
        <text>orotidine 5'-phosphate + H(+) = UMP + CO2</text>
        <dbReference type="Rhea" id="RHEA:11596"/>
        <dbReference type="ChEBI" id="CHEBI:15378"/>
        <dbReference type="ChEBI" id="CHEBI:16526"/>
        <dbReference type="ChEBI" id="CHEBI:57538"/>
        <dbReference type="ChEBI" id="CHEBI:57865"/>
        <dbReference type="EC" id="4.1.1.23"/>
    </reaction>
</comment>
<dbReference type="NCBIfam" id="TIGR02127">
    <property type="entry name" value="pyrF_sub2"/>
    <property type="match status" value="1"/>
</dbReference>
<dbReference type="PANTHER" id="PTHR43375:SF1">
    <property type="entry name" value="OROTIDINE 5'-PHOSPHATE DECARBOXYLASE"/>
    <property type="match status" value="1"/>
</dbReference>
<evidence type="ECO:0000256" key="5">
    <source>
        <dbReference type="ARBA" id="ARBA00023239"/>
    </source>
</evidence>
<keyword evidence="3" id="KW-0210">Decarboxylase</keyword>
<dbReference type="Pfam" id="PF00215">
    <property type="entry name" value="OMPdecase"/>
    <property type="match status" value="1"/>
</dbReference>
<dbReference type="AlphaFoldDB" id="A0A7C5U7X3"/>
<evidence type="ECO:0000256" key="3">
    <source>
        <dbReference type="ARBA" id="ARBA00022793"/>
    </source>
</evidence>
<evidence type="ECO:0000256" key="2">
    <source>
        <dbReference type="ARBA" id="ARBA00008847"/>
    </source>
</evidence>
<dbReference type="PANTHER" id="PTHR43375">
    <property type="entry name" value="OROTIDINE 5'-PHOSPHATE DECARBOXYLASE"/>
    <property type="match status" value="1"/>
</dbReference>
<dbReference type="InterPro" id="IPR011995">
    <property type="entry name" value="OMPdecase_type-2"/>
</dbReference>
<dbReference type="InterPro" id="IPR011060">
    <property type="entry name" value="RibuloseP-bd_barrel"/>
</dbReference>
<comment type="caution">
    <text evidence="9">The sequence shown here is derived from an EMBL/GenBank/DDBJ whole genome shotgun (WGS) entry which is preliminary data.</text>
</comment>
<dbReference type="UniPathway" id="UPA00070">
    <property type="reaction ID" value="UER00120"/>
</dbReference>
<evidence type="ECO:0000256" key="7">
    <source>
        <dbReference type="NCBIfam" id="TIGR02127"/>
    </source>
</evidence>
<dbReference type="SMART" id="SM00934">
    <property type="entry name" value="OMPdecase"/>
    <property type="match status" value="1"/>
</dbReference>
<dbReference type="CDD" id="cd04725">
    <property type="entry name" value="OMP_decarboxylase_like"/>
    <property type="match status" value="1"/>
</dbReference>
<name>A0A7C5U7X3_CALS0</name>
<proteinExistence type="inferred from homology"/>
<protein>
    <recommendedName>
        <fullName evidence="7">Orotidine-5'-phosphate decarboxylase</fullName>
        <ecNumber evidence="7">4.1.1.23</ecNumber>
    </recommendedName>
</protein>
<dbReference type="GO" id="GO:0044205">
    <property type="term" value="P:'de novo' UMP biosynthetic process"/>
    <property type="evidence" value="ECO:0007669"/>
    <property type="project" value="UniProtKB-UniPathway"/>
</dbReference>
<organism evidence="9">
    <name type="scientific">Caldiarchaeum subterraneum</name>
    <dbReference type="NCBI Taxonomy" id="311458"/>
    <lineage>
        <taxon>Archaea</taxon>
        <taxon>Nitrososphaerota</taxon>
        <taxon>Candidatus Caldarchaeales</taxon>
        <taxon>Candidatus Caldarchaeaceae</taxon>
        <taxon>Candidatus Caldarchaeum</taxon>
    </lineage>
</organism>
<evidence type="ECO:0000256" key="4">
    <source>
        <dbReference type="ARBA" id="ARBA00022975"/>
    </source>
</evidence>
<keyword evidence="5 9" id="KW-0456">Lyase</keyword>
<dbReference type="InterPro" id="IPR001754">
    <property type="entry name" value="OMPdeCOase_dom"/>
</dbReference>
<keyword evidence="4" id="KW-0665">Pyrimidine biosynthesis</keyword>
<dbReference type="SUPFAM" id="SSF51366">
    <property type="entry name" value="Ribulose-phoshate binding barrel"/>
    <property type="match status" value="1"/>
</dbReference>
<dbReference type="Gene3D" id="3.20.20.70">
    <property type="entry name" value="Aldolase class I"/>
    <property type="match status" value="1"/>
</dbReference>